<dbReference type="SUPFAM" id="SSF53756">
    <property type="entry name" value="UDP-Glycosyltransferase/glycogen phosphorylase"/>
    <property type="match status" value="1"/>
</dbReference>
<sequence>MRVLLSPSPATAPHVLMSADAVGGVWQYSLDLAAGLVRRGSAVTVAVLGPAPADGRIAAAERDTGARIVATGLPLDWTAGTPDAVLDAARALADLARTCGADCVHLHSPALALADYPVPVAAVCHSCVATWWDAVETGPLPADLAWRHDLAVRGCRAADALLAPTRAHALATARVCGLAAPPVVVRNGRDPSGLPPRAAAPVAFTAGRLWDRAKNAAALDRLAARLSVPLRAAGSIDGPNGGRVETLHLRLLGRLDDAGIAAELAGRPVFVSLARYEPFGLAVLEAAAAGCALVLSDLPSFRELWDGAAAFVDADDDEAAAGAVQGLLDDPVRRAAAGQAAAVRAGRYGVAPMIEGVLGVLLGLGAGVPARLGGAAA</sequence>
<dbReference type="Proteomes" id="UP000012488">
    <property type="component" value="Chromosome"/>
</dbReference>
<accession>A0A6B9FJ24</accession>
<dbReference type="Pfam" id="PF13439">
    <property type="entry name" value="Glyco_transf_4"/>
    <property type="match status" value="1"/>
</dbReference>
<evidence type="ECO:0000313" key="3">
    <source>
        <dbReference type="EMBL" id="QGY00898.1"/>
    </source>
</evidence>
<dbReference type="EMBL" id="CP043538">
    <property type="protein sequence ID" value="QGY00898.1"/>
    <property type="molecule type" value="Genomic_DNA"/>
</dbReference>
<dbReference type="InterPro" id="IPR028098">
    <property type="entry name" value="Glyco_trans_4-like_N"/>
</dbReference>
<dbReference type="InterPro" id="IPR050194">
    <property type="entry name" value="Glycosyltransferase_grp1"/>
</dbReference>
<dbReference type="KEGG" id="mmes:MMSR116_02510"/>
<dbReference type="Pfam" id="PF00534">
    <property type="entry name" value="Glycos_transf_1"/>
    <property type="match status" value="1"/>
</dbReference>
<name>A0A6B9FJ24_9HYPH</name>
<evidence type="ECO:0000259" key="2">
    <source>
        <dbReference type="Pfam" id="PF13439"/>
    </source>
</evidence>
<dbReference type="InterPro" id="IPR001296">
    <property type="entry name" value="Glyco_trans_1"/>
</dbReference>
<dbReference type="CDD" id="cd03801">
    <property type="entry name" value="GT4_PimA-like"/>
    <property type="match status" value="1"/>
</dbReference>
<protein>
    <submittedName>
        <fullName evidence="3">Glycosyltransferase family 4 protein</fullName>
    </submittedName>
</protein>
<dbReference type="AlphaFoldDB" id="A0A6B9FJ24"/>
<dbReference type="GO" id="GO:0016757">
    <property type="term" value="F:glycosyltransferase activity"/>
    <property type="evidence" value="ECO:0007669"/>
    <property type="project" value="InterPro"/>
</dbReference>
<dbReference type="PANTHER" id="PTHR45947:SF3">
    <property type="entry name" value="SULFOQUINOVOSYL TRANSFERASE SQD2"/>
    <property type="match status" value="1"/>
</dbReference>
<reference evidence="3 4" key="1">
    <citation type="journal article" date="2012" name="Genet. Mol. Biol.">
        <title>Analysis of 16S rRNA and mxaF genes revealing insights into Methylobacterium niche-specific plant association.</title>
        <authorList>
            <person name="Dourado M.N."/>
            <person name="Andreote F.D."/>
            <person name="Dini-Andreote F."/>
            <person name="Conti R."/>
            <person name="Araujo J.M."/>
            <person name="Araujo W.L."/>
        </authorList>
    </citation>
    <scope>NUCLEOTIDE SEQUENCE [LARGE SCALE GENOMIC DNA]</scope>
    <source>
        <strain evidence="3 4">SR1.6/6</strain>
    </source>
</reference>
<gene>
    <name evidence="3" type="ORF">MMSR116_02510</name>
</gene>
<organism evidence="3 4">
    <name type="scientific">Methylobacterium mesophilicum SR1.6/6</name>
    <dbReference type="NCBI Taxonomy" id="908290"/>
    <lineage>
        <taxon>Bacteria</taxon>
        <taxon>Pseudomonadati</taxon>
        <taxon>Pseudomonadota</taxon>
        <taxon>Alphaproteobacteria</taxon>
        <taxon>Hyphomicrobiales</taxon>
        <taxon>Methylobacteriaceae</taxon>
        <taxon>Methylobacterium</taxon>
    </lineage>
</organism>
<feature type="domain" description="Glycosyl transferase family 1" evidence="1">
    <location>
        <begin position="248"/>
        <end position="341"/>
    </location>
</feature>
<keyword evidence="3" id="KW-0808">Transferase</keyword>
<evidence type="ECO:0000259" key="1">
    <source>
        <dbReference type="Pfam" id="PF00534"/>
    </source>
</evidence>
<feature type="domain" description="Glycosyltransferase subfamily 4-like N-terminal" evidence="2">
    <location>
        <begin position="22"/>
        <end position="191"/>
    </location>
</feature>
<dbReference type="RefSeq" id="WP_010686543.1">
    <property type="nucleotide sequence ID" value="NZ_CP043538.1"/>
</dbReference>
<proteinExistence type="predicted"/>
<reference evidence="3 4" key="2">
    <citation type="journal article" date="2013" name="Genome Announc.">
        <title>Draft Genome Sequence of Methylobacterium mesophilicum Strain SR1.6/6, Isolated from Citrus sinensis.</title>
        <authorList>
            <person name="Marinho Almeida D."/>
            <person name="Dini-Andreote F."/>
            <person name="Camargo Neves A.A."/>
            <person name="Juca Ramos R.T."/>
            <person name="Andreote F.D."/>
            <person name="Carneiro A.R."/>
            <person name="Oliveira de Souza Lima A."/>
            <person name="Caracciolo Gomes de Sa P.H."/>
            <person name="Ribeiro Barbosa M.S."/>
            <person name="Araujo W.L."/>
            <person name="Silva A."/>
        </authorList>
    </citation>
    <scope>NUCLEOTIDE SEQUENCE [LARGE SCALE GENOMIC DNA]</scope>
    <source>
        <strain evidence="3 4">SR1.6/6</strain>
    </source>
</reference>
<dbReference type="Gene3D" id="3.40.50.2000">
    <property type="entry name" value="Glycogen Phosphorylase B"/>
    <property type="match status" value="2"/>
</dbReference>
<evidence type="ECO:0000313" key="4">
    <source>
        <dbReference type="Proteomes" id="UP000012488"/>
    </source>
</evidence>
<dbReference type="PANTHER" id="PTHR45947">
    <property type="entry name" value="SULFOQUINOVOSYL TRANSFERASE SQD2"/>
    <property type="match status" value="1"/>
</dbReference>
<dbReference type="OrthoDB" id="7847955at2"/>